<dbReference type="PANTHER" id="PTHR11693">
    <property type="entry name" value="ATP SYNTHASE GAMMA CHAIN"/>
    <property type="match status" value="1"/>
</dbReference>
<comment type="similarity">
    <text evidence="2">Belongs to the ATPase gamma chain family.</text>
</comment>
<accession>A0A645I9J1</accession>
<reference evidence="9" key="1">
    <citation type="submission" date="2019-08" db="EMBL/GenBank/DDBJ databases">
        <authorList>
            <person name="Kucharzyk K."/>
            <person name="Murdoch R.W."/>
            <person name="Higgins S."/>
            <person name="Loffler F."/>
        </authorList>
    </citation>
    <scope>NUCLEOTIDE SEQUENCE</scope>
</reference>
<dbReference type="Pfam" id="PF00231">
    <property type="entry name" value="ATP-synt"/>
    <property type="match status" value="1"/>
</dbReference>
<evidence type="ECO:0000313" key="9">
    <source>
        <dbReference type="EMBL" id="MPN48015.1"/>
    </source>
</evidence>
<keyword evidence="6" id="KW-0472">Membrane</keyword>
<dbReference type="Gene3D" id="1.10.287.80">
    <property type="entry name" value="ATP synthase, gamma subunit, helix hairpin domain"/>
    <property type="match status" value="1"/>
</dbReference>
<protein>
    <submittedName>
        <fullName evidence="9">ATP synthase gamma chain</fullName>
    </submittedName>
</protein>
<evidence type="ECO:0000256" key="8">
    <source>
        <dbReference type="ARBA" id="ARBA00023310"/>
    </source>
</evidence>
<keyword evidence="8" id="KW-0066">ATP synthesis</keyword>
<keyword evidence="4" id="KW-0375">Hydrogen ion transport</keyword>
<dbReference type="PANTHER" id="PTHR11693:SF22">
    <property type="entry name" value="ATP SYNTHASE SUBUNIT GAMMA, MITOCHONDRIAL"/>
    <property type="match status" value="1"/>
</dbReference>
<organism evidence="9">
    <name type="scientific">bioreactor metagenome</name>
    <dbReference type="NCBI Taxonomy" id="1076179"/>
    <lineage>
        <taxon>unclassified sequences</taxon>
        <taxon>metagenomes</taxon>
        <taxon>ecological metagenomes</taxon>
    </lineage>
</organism>
<evidence type="ECO:0000256" key="5">
    <source>
        <dbReference type="ARBA" id="ARBA00023065"/>
    </source>
</evidence>
<evidence type="ECO:0000256" key="4">
    <source>
        <dbReference type="ARBA" id="ARBA00022781"/>
    </source>
</evidence>
<dbReference type="AlphaFoldDB" id="A0A645I9J1"/>
<evidence type="ECO:0000256" key="6">
    <source>
        <dbReference type="ARBA" id="ARBA00023136"/>
    </source>
</evidence>
<dbReference type="PRINTS" id="PR00126">
    <property type="entry name" value="ATPASEGAMMA"/>
</dbReference>
<evidence type="ECO:0000256" key="3">
    <source>
        <dbReference type="ARBA" id="ARBA00022448"/>
    </source>
</evidence>
<dbReference type="SUPFAM" id="SSF52943">
    <property type="entry name" value="ATP synthase (F1-ATPase), gamma subunit"/>
    <property type="match status" value="1"/>
</dbReference>
<comment type="subcellular location">
    <subcellularLocation>
        <location evidence="1">Membrane</location>
        <topology evidence="1">Peripheral membrane protein</topology>
    </subcellularLocation>
</comment>
<dbReference type="EMBL" id="VSSQ01109954">
    <property type="protein sequence ID" value="MPN48015.1"/>
    <property type="molecule type" value="Genomic_DNA"/>
</dbReference>
<evidence type="ECO:0000256" key="1">
    <source>
        <dbReference type="ARBA" id="ARBA00004170"/>
    </source>
</evidence>
<comment type="caution">
    <text evidence="9">The sequence shown here is derived from an EMBL/GenBank/DDBJ whole genome shotgun (WGS) entry which is preliminary data.</text>
</comment>
<sequence length="73" mass="8007">MVPHYLTGLVYSALVQSYASEHSARMEAMDSATRNAEEMIDDLSLELNHARQSQITQEIAEIISGNPDQGASL</sequence>
<evidence type="ECO:0000256" key="7">
    <source>
        <dbReference type="ARBA" id="ARBA00023196"/>
    </source>
</evidence>
<dbReference type="InterPro" id="IPR000131">
    <property type="entry name" value="ATP_synth_F1_gsu"/>
</dbReference>
<dbReference type="GO" id="GO:0046933">
    <property type="term" value="F:proton-transporting ATP synthase activity, rotational mechanism"/>
    <property type="evidence" value="ECO:0007669"/>
    <property type="project" value="InterPro"/>
</dbReference>
<dbReference type="InterPro" id="IPR035968">
    <property type="entry name" value="ATP_synth_F1_ATPase_gsu"/>
</dbReference>
<keyword evidence="3" id="KW-0813">Transport</keyword>
<name>A0A645I9J1_9ZZZZ</name>
<keyword evidence="7" id="KW-0139">CF(1)</keyword>
<proteinExistence type="inferred from homology"/>
<dbReference type="GO" id="GO:0045259">
    <property type="term" value="C:proton-transporting ATP synthase complex"/>
    <property type="evidence" value="ECO:0007669"/>
    <property type="project" value="UniProtKB-KW"/>
</dbReference>
<gene>
    <name evidence="9" type="primary">atpG_39</name>
    <name evidence="9" type="ORF">SDC9_195619</name>
</gene>
<evidence type="ECO:0000256" key="2">
    <source>
        <dbReference type="ARBA" id="ARBA00007681"/>
    </source>
</evidence>
<keyword evidence="5" id="KW-0406">Ion transport</keyword>